<evidence type="ECO:0000256" key="6">
    <source>
        <dbReference type="ARBA" id="ARBA00022842"/>
    </source>
</evidence>
<evidence type="ECO:0000256" key="5">
    <source>
        <dbReference type="ARBA" id="ARBA00022840"/>
    </source>
</evidence>
<dbReference type="NCBIfam" id="NF003792">
    <property type="entry name" value="PRK05380.1"/>
    <property type="match status" value="1"/>
</dbReference>
<organism evidence="12">
    <name type="scientific">marine metagenome</name>
    <dbReference type="NCBI Taxonomy" id="408172"/>
    <lineage>
        <taxon>unclassified sequences</taxon>
        <taxon>metagenomes</taxon>
        <taxon>ecological metagenomes</taxon>
    </lineage>
</organism>
<dbReference type="PANTHER" id="PTHR11550">
    <property type="entry name" value="CTP SYNTHASE"/>
    <property type="match status" value="1"/>
</dbReference>
<comment type="pathway">
    <text evidence="10">Pyrimidine metabolism.</text>
</comment>
<evidence type="ECO:0000256" key="3">
    <source>
        <dbReference type="ARBA" id="ARBA00022723"/>
    </source>
</evidence>
<dbReference type="InterPro" id="IPR017456">
    <property type="entry name" value="CTP_synthase_N"/>
</dbReference>
<dbReference type="InterPro" id="IPR027417">
    <property type="entry name" value="P-loop_NTPase"/>
</dbReference>
<evidence type="ECO:0000256" key="7">
    <source>
        <dbReference type="ARBA" id="ARBA00022962"/>
    </source>
</evidence>
<evidence type="ECO:0000259" key="11">
    <source>
        <dbReference type="Pfam" id="PF06418"/>
    </source>
</evidence>
<dbReference type="GO" id="GO:0042802">
    <property type="term" value="F:identical protein binding"/>
    <property type="evidence" value="ECO:0007669"/>
    <property type="project" value="TreeGrafter"/>
</dbReference>
<dbReference type="InterPro" id="IPR004468">
    <property type="entry name" value="CTP_synthase"/>
</dbReference>
<sequence length="220" mass="23955">MVIAFSSMNDSCKIPEEVDDLKYIFITGGVVSSLGKGLTAAALGALLEQRGLTTRIQKFDPYLNVDPGTMSPFQHGEVYVLDDGAETDLDLGHYERFTSGKLSSFNNLTSGQIYESVIRKERRGDYLGKTVQVIPHVTNEIKERILAVGQGVNVLITEIGGTIGDIEGLPFTEAMRQFALDVGKANVLFIHVTLLPTLRAAGELKTKPTQQSVAKLREIG</sequence>
<keyword evidence="8" id="KW-0665">Pyrimidine biosynthesis</keyword>
<keyword evidence="4" id="KW-0547">Nucleotide-binding</keyword>
<dbReference type="GO" id="GO:0003883">
    <property type="term" value="F:CTP synthase activity"/>
    <property type="evidence" value="ECO:0007669"/>
    <property type="project" value="UniProtKB-EC"/>
</dbReference>
<dbReference type="EC" id="6.3.4.2" evidence="1"/>
<dbReference type="Gene3D" id="3.40.50.300">
    <property type="entry name" value="P-loop containing nucleotide triphosphate hydrolases"/>
    <property type="match status" value="1"/>
</dbReference>
<feature type="non-terminal residue" evidence="12">
    <location>
        <position position="220"/>
    </location>
</feature>
<evidence type="ECO:0000256" key="1">
    <source>
        <dbReference type="ARBA" id="ARBA00012291"/>
    </source>
</evidence>
<proteinExistence type="predicted"/>
<keyword evidence="5" id="KW-0067">ATP-binding</keyword>
<comment type="catalytic activity">
    <reaction evidence="9">
        <text>UTP + L-glutamine + ATP + H2O = CTP + L-glutamate + ADP + phosphate + 2 H(+)</text>
        <dbReference type="Rhea" id="RHEA:26426"/>
        <dbReference type="ChEBI" id="CHEBI:15377"/>
        <dbReference type="ChEBI" id="CHEBI:15378"/>
        <dbReference type="ChEBI" id="CHEBI:29985"/>
        <dbReference type="ChEBI" id="CHEBI:30616"/>
        <dbReference type="ChEBI" id="CHEBI:37563"/>
        <dbReference type="ChEBI" id="CHEBI:43474"/>
        <dbReference type="ChEBI" id="CHEBI:46398"/>
        <dbReference type="ChEBI" id="CHEBI:58359"/>
        <dbReference type="ChEBI" id="CHEBI:456216"/>
        <dbReference type="EC" id="6.3.4.2"/>
    </reaction>
</comment>
<reference evidence="12" key="1">
    <citation type="submission" date="2018-05" db="EMBL/GenBank/DDBJ databases">
        <authorList>
            <person name="Lanie J.A."/>
            <person name="Ng W.-L."/>
            <person name="Kazmierczak K.M."/>
            <person name="Andrzejewski T.M."/>
            <person name="Davidsen T.M."/>
            <person name="Wayne K.J."/>
            <person name="Tettelin H."/>
            <person name="Glass J.I."/>
            <person name="Rusch D."/>
            <person name="Podicherti R."/>
            <person name="Tsui H.-C.T."/>
            <person name="Winkler M.E."/>
        </authorList>
    </citation>
    <scope>NUCLEOTIDE SEQUENCE</scope>
</reference>
<dbReference type="EMBL" id="UINC01153968">
    <property type="protein sequence ID" value="SVD48973.1"/>
    <property type="molecule type" value="Genomic_DNA"/>
</dbReference>
<evidence type="ECO:0000256" key="8">
    <source>
        <dbReference type="ARBA" id="ARBA00022975"/>
    </source>
</evidence>
<dbReference type="GO" id="GO:0046872">
    <property type="term" value="F:metal ion binding"/>
    <property type="evidence" value="ECO:0007669"/>
    <property type="project" value="UniProtKB-KW"/>
</dbReference>
<keyword evidence="7" id="KW-0315">Glutamine amidotransferase</keyword>
<dbReference type="SUPFAM" id="SSF52540">
    <property type="entry name" value="P-loop containing nucleoside triphosphate hydrolases"/>
    <property type="match status" value="1"/>
</dbReference>
<protein>
    <recommendedName>
        <fullName evidence="1">CTP synthase (glutamine hydrolyzing)</fullName>
        <ecNumber evidence="1">6.3.4.2</ecNumber>
    </recommendedName>
</protein>
<evidence type="ECO:0000256" key="9">
    <source>
        <dbReference type="ARBA" id="ARBA00047781"/>
    </source>
</evidence>
<keyword evidence="3" id="KW-0479">Metal-binding</keyword>
<name>A0A382VR51_9ZZZZ</name>
<dbReference type="GO" id="GO:0005829">
    <property type="term" value="C:cytosol"/>
    <property type="evidence" value="ECO:0007669"/>
    <property type="project" value="TreeGrafter"/>
</dbReference>
<evidence type="ECO:0000256" key="10">
    <source>
        <dbReference type="ARBA" id="ARBA00060693"/>
    </source>
</evidence>
<dbReference type="GO" id="GO:0006241">
    <property type="term" value="P:CTP biosynthetic process"/>
    <property type="evidence" value="ECO:0007669"/>
    <property type="project" value="TreeGrafter"/>
</dbReference>
<dbReference type="FunFam" id="3.40.50.300:FF:000009">
    <property type="entry name" value="CTP synthase"/>
    <property type="match status" value="1"/>
</dbReference>
<keyword evidence="6" id="KW-0460">Magnesium</keyword>
<dbReference type="Pfam" id="PF06418">
    <property type="entry name" value="CTP_synth_N"/>
    <property type="match status" value="1"/>
</dbReference>
<feature type="domain" description="CTP synthase N-terminal" evidence="11">
    <location>
        <begin position="22"/>
        <end position="220"/>
    </location>
</feature>
<evidence type="ECO:0000256" key="2">
    <source>
        <dbReference type="ARBA" id="ARBA00022598"/>
    </source>
</evidence>
<dbReference type="PANTHER" id="PTHR11550:SF0">
    <property type="entry name" value="CTP SYNTHASE-RELATED"/>
    <property type="match status" value="1"/>
</dbReference>
<dbReference type="GO" id="GO:0019856">
    <property type="term" value="P:pyrimidine nucleobase biosynthetic process"/>
    <property type="evidence" value="ECO:0007669"/>
    <property type="project" value="TreeGrafter"/>
</dbReference>
<gene>
    <name evidence="12" type="ORF">METZ01_LOCUS401827</name>
</gene>
<dbReference type="GO" id="GO:0005524">
    <property type="term" value="F:ATP binding"/>
    <property type="evidence" value="ECO:0007669"/>
    <property type="project" value="UniProtKB-KW"/>
</dbReference>
<keyword evidence="2" id="KW-0436">Ligase</keyword>
<accession>A0A382VR51</accession>
<evidence type="ECO:0000313" key="12">
    <source>
        <dbReference type="EMBL" id="SVD48973.1"/>
    </source>
</evidence>
<dbReference type="AlphaFoldDB" id="A0A382VR51"/>
<evidence type="ECO:0000256" key="4">
    <source>
        <dbReference type="ARBA" id="ARBA00022741"/>
    </source>
</evidence>